<keyword evidence="3" id="KW-1185">Reference proteome</keyword>
<keyword evidence="1" id="KW-0812">Transmembrane</keyword>
<dbReference type="AlphaFoldDB" id="A0A069RIZ8"/>
<organism evidence="2 3">
    <name type="scientific">Peptoclostridium litorale DSM 5388</name>
    <dbReference type="NCBI Taxonomy" id="1121324"/>
    <lineage>
        <taxon>Bacteria</taxon>
        <taxon>Bacillati</taxon>
        <taxon>Bacillota</taxon>
        <taxon>Clostridia</taxon>
        <taxon>Peptostreptococcales</taxon>
        <taxon>Peptoclostridiaceae</taxon>
        <taxon>Peptoclostridium</taxon>
    </lineage>
</organism>
<feature type="transmembrane region" description="Helical" evidence="1">
    <location>
        <begin position="105"/>
        <end position="135"/>
    </location>
</feature>
<feature type="transmembrane region" description="Helical" evidence="1">
    <location>
        <begin position="175"/>
        <end position="194"/>
    </location>
</feature>
<accession>A0A069RIZ8</accession>
<dbReference type="OrthoDB" id="5146022at2"/>
<proteinExistence type="predicted"/>
<name>A0A069RIZ8_PEPLI</name>
<dbReference type="PANTHER" id="PTHR43471">
    <property type="entry name" value="ABC TRANSPORTER PERMEASE"/>
    <property type="match status" value="1"/>
</dbReference>
<feature type="transmembrane region" description="Helical" evidence="1">
    <location>
        <begin position="17"/>
        <end position="40"/>
    </location>
</feature>
<evidence type="ECO:0000313" key="3">
    <source>
        <dbReference type="Proteomes" id="UP000027946"/>
    </source>
</evidence>
<dbReference type="Pfam" id="PF12679">
    <property type="entry name" value="ABC2_membrane_2"/>
    <property type="match status" value="1"/>
</dbReference>
<protein>
    <submittedName>
        <fullName evidence="2">Putative Abc transporter, permease protein</fullName>
    </submittedName>
</protein>
<reference evidence="2 3" key="1">
    <citation type="submission" date="2014-03" db="EMBL/GenBank/DDBJ databases">
        <title>Genome sequence of Clostridium litorale W6, DSM 5388.</title>
        <authorList>
            <person name="Poehlein A."/>
            <person name="Jagirdar A."/>
            <person name="Khonsari B."/>
            <person name="Chibani C.M."/>
            <person name="Gutierrez Gutierrez D.A."/>
            <person name="Davydova E."/>
            <person name="Alghaithi H.S."/>
            <person name="Nair K.P."/>
            <person name="Dhamotharan K."/>
            <person name="Chandran L."/>
            <person name="G W."/>
            <person name="Daniel R."/>
        </authorList>
    </citation>
    <scope>NUCLEOTIDE SEQUENCE [LARGE SCALE GENOMIC DNA]</scope>
    <source>
        <strain evidence="2 3">W6</strain>
    </source>
</reference>
<keyword evidence="1" id="KW-0472">Membrane</keyword>
<feature type="transmembrane region" description="Helical" evidence="1">
    <location>
        <begin position="60"/>
        <end position="84"/>
    </location>
</feature>
<dbReference type="EMBL" id="JJMM01000002">
    <property type="protein sequence ID" value="KDR96778.1"/>
    <property type="molecule type" value="Genomic_DNA"/>
</dbReference>
<comment type="caution">
    <text evidence="2">The sequence shown here is derived from an EMBL/GenBank/DDBJ whole genome shotgun (WGS) entry which is preliminary data.</text>
</comment>
<feature type="transmembrane region" description="Helical" evidence="1">
    <location>
        <begin position="147"/>
        <end position="168"/>
    </location>
</feature>
<evidence type="ECO:0000256" key="1">
    <source>
        <dbReference type="SAM" id="Phobius"/>
    </source>
</evidence>
<keyword evidence="1" id="KW-1133">Transmembrane helix</keyword>
<evidence type="ECO:0000313" key="2">
    <source>
        <dbReference type="EMBL" id="KDR96778.1"/>
    </source>
</evidence>
<dbReference type="STRING" id="1121324.CLIT_2c03840"/>
<dbReference type="GO" id="GO:0140359">
    <property type="term" value="F:ABC-type transporter activity"/>
    <property type="evidence" value="ECO:0007669"/>
    <property type="project" value="InterPro"/>
</dbReference>
<dbReference type="Proteomes" id="UP000027946">
    <property type="component" value="Unassembled WGS sequence"/>
</dbReference>
<sequence length="283" mass="30137">MSTIIRLTLLEMLKKKILYITMVLTMIFMILYGTALHFAYESLPNEDLIVRLAVSSQLLSMGIYASSFIISFLSIFASVGAISSEIEQGTYDAVLSKPISRTEVLLGKFFGIIGILIPYLLLLIAGILGLNMFFAGDASASIPSSSIAGSFATMCILPVFLASMGIFLSTFMPTVASGVIMVLLYFCAMVGGVLEKIAGFMQSAGAKTALTNIGIGTSLVMPSDIIYRKASSLLFTTASGLNLSAEGMLGVSSQPSKAMMIYIGGYVIVLLITALGKFKVRDL</sequence>
<dbReference type="RefSeq" id="WP_038261454.1">
    <property type="nucleotide sequence ID" value="NZ_FSRH01000019.1"/>
</dbReference>
<dbReference type="eggNOG" id="COG1277">
    <property type="taxonomic scope" value="Bacteria"/>
</dbReference>
<dbReference type="GO" id="GO:0005886">
    <property type="term" value="C:plasma membrane"/>
    <property type="evidence" value="ECO:0007669"/>
    <property type="project" value="UniProtKB-SubCell"/>
</dbReference>
<gene>
    <name evidence="2" type="ORF">CLIT_2c03840</name>
</gene>
<feature type="transmembrane region" description="Helical" evidence="1">
    <location>
        <begin position="259"/>
        <end position="278"/>
    </location>
</feature>